<evidence type="ECO:0000256" key="2">
    <source>
        <dbReference type="ARBA" id="ARBA00022723"/>
    </source>
</evidence>
<evidence type="ECO:0000256" key="4">
    <source>
        <dbReference type="ARBA" id="ARBA00023163"/>
    </source>
</evidence>
<dbReference type="GeneID" id="9584903"/>
<dbReference type="GO" id="GO:0006351">
    <property type="term" value="P:DNA-templated transcription"/>
    <property type="evidence" value="ECO:0007669"/>
    <property type="project" value="InterPro"/>
</dbReference>
<dbReference type="KEGG" id="scm:SCHCO_01078873"/>
<dbReference type="AlphaFoldDB" id="D8PPT1"/>
<dbReference type="OrthoDB" id="2309723at2759"/>
<sequence>MSSTTASKAKSCYSCRRRKVKCDGGRPICGHCLKTPSGHDDCQYPDDGPSQADMLEAQVAVLEDRLAKLQGPGEPVTLHNPHHRSAQHATSTREARAATIISEPPPQTARVLLNAFVPYSNQLGFFMDRQRFLARISNPMGHPDRPTASLLHAIHLWGARFSRGGVDGYEERHFLAAALHHLPKDLANKRALLDIIQAEVLISFYFLDIGKSVDGPYHSNSAVSLCLGARLNLVHSPDVNAASAVDPGTDAERIRAFWTCLVLDNYWSIAHGSPSALESIKVDTPWPEEAFMVLSSKSPCRDTVTSWLRGSSPGGTSVLSLNAKATILMQRSSAVITRNRIEPNSRPSNPTVAAELQTLDHALQATKAQLLQIDRSRRDALFIVTDALICAGHARLHAPWIKSAKVSSMKCAAAVDSVAKAAHNFRPHDGAWISPIMATLWPLIAELSLKFPEATPDGPFTDRSGAKAILNAMAAHASKEGAMLVNYKRLKASLPA</sequence>
<proteinExistence type="predicted"/>
<evidence type="ECO:0000259" key="6">
    <source>
        <dbReference type="PROSITE" id="PS50048"/>
    </source>
</evidence>
<evidence type="ECO:0000313" key="7">
    <source>
        <dbReference type="EMBL" id="EFJ02369.1"/>
    </source>
</evidence>
<dbReference type="GO" id="GO:0008270">
    <property type="term" value="F:zinc ion binding"/>
    <property type="evidence" value="ECO:0007669"/>
    <property type="project" value="InterPro"/>
</dbReference>
<dbReference type="Pfam" id="PF00172">
    <property type="entry name" value="Zn_clus"/>
    <property type="match status" value="1"/>
</dbReference>
<dbReference type="InterPro" id="IPR036864">
    <property type="entry name" value="Zn2-C6_fun-type_DNA-bd_sf"/>
</dbReference>
<dbReference type="GO" id="GO:0005634">
    <property type="term" value="C:nucleus"/>
    <property type="evidence" value="ECO:0007669"/>
    <property type="project" value="UniProtKB-SubCell"/>
</dbReference>
<organism evidence="8">
    <name type="scientific">Schizophyllum commune (strain H4-8 / FGSC 9210)</name>
    <name type="common">Split gill fungus</name>
    <dbReference type="NCBI Taxonomy" id="578458"/>
    <lineage>
        <taxon>Eukaryota</taxon>
        <taxon>Fungi</taxon>
        <taxon>Dikarya</taxon>
        <taxon>Basidiomycota</taxon>
        <taxon>Agaricomycotina</taxon>
        <taxon>Agaricomycetes</taxon>
        <taxon>Agaricomycetidae</taxon>
        <taxon>Agaricales</taxon>
        <taxon>Schizophyllaceae</taxon>
        <taxon>Schizophyllum</taxon>
    </lineage>
</organism>
<dbReference type="InterPro" id="IPR007219">
    <property type="entry name" value="XnlR_reg_dom"/>
</dbReference>
<accession>D8PPT1</accession>
<feature type="non-terminal residue" evidence="7">
    <location>
        <position position="496"/>
    </location>
</feature>
<evidence type="ECO:0000256" key="5">
    <source>
        <dbReference type="ARBA" id="ARBA00023242"/>
    </source>
</evidence>
<dbReference type="CDD" id="cd12148">
    <property type="entry name" value="fungal_TF_MHR"/>
    <property type="match status" value="1"/>
</dbReference>
<protein>
    <recommendedName>
        <fullName evidence="6">Zn(2)-C6 fungal-type domain-containing protein</fullName>
    </recommendedName>
</protein>
<evidence type="ECO:0000256" key="3">
    <source>
        <dbReference type="ARBA" id="ARBA00023015"/>
    </source>
</evidence>
<keyword evidence="4" id="KW-0804">Transcription</keyword>
<dbReference type="InterPro" id="IPR050815">
    <property type="entry name" value="TF_fung"/>
</dbReference>
<dbReference type="CDD" id="cd00067">
    <property type="entry name" value="GAL4"/>
    <property type="match status" value="1"/>
</dbReference>
<dbReference type="GO" id="GO:0003677">
    <property type="term" value="F:DNA binding"/>
    <property type="evidence" value="ECO:0007669"/>
    <property type="project" value="InterPro"/>
</dbReference>
<name>D8PPT1_SCHCM</name>
<dbReference type="PANTHER" id="PTHR47338">
    <property type="entry name" value="ZN(II)2CYS6 TRANSCRIPTION FACTOR (EUROFUNG)-RELATED"/>
    <property type="match status" value="1"/>
</dbReference>
<keyword evidence="2" id="KW-0479">Metal-binding</keyword>
<reference evidence="7 8" key="1">
    <citation type="journal article" date="2010" name="Nat. Biotechnol.">
        <title>Genome sequence of the model mushroom Schizophyllum commune.</title>
        <authorList>
            <person name="Ohm R.A."/>
            <person name="de Jong J.F."/>
            <person name="Lugones L.G."/>
            <person name="Aerts A."/>
            <person name="Kothe E."/>
            <person name="Stajich J.E."/>
            <person name="de Vries R.P."/>
            <person name="Record E."/>
            <person name="Levasseur A."/>
            <person name="Baker S.E."/>
            <person name="Bartholomew K.A."/>
            <person name="Coutinho P.M."/>
            <person name="Erdmann S."/>
            <person name="Fowler T.J."/>
            <person name="Gathman A.C."/>
            <person name="Lombard V."/>
            <person name="Henrissat B."/>
            <person name="Knabe N."/>
            <person name="Kuees U."/>
            <person name="Lilly W.W."/>
            <person name="Lindquist E."/>
            <person name="Lucas S."/>
            <person name="Magnuson J.K."/>
            <person name="Piumi F."/>
            <person name="Raudaskoski M."/>
            <person name="Salamov A."/>
            <person name="Schmutz J."/>
            <person name="Schwarze F.W.M.R."/>
            <person name="vanKuyk P.A."/>
            <person name="Horton J.S."/>
            <person name="Grigoriev I.V."/>
            <person name="Woesten H.A.B."/>
        </authorList>
    </citation>
    <scope>NUCLEOTIDE SEQUENCE [LARGE SCALE GENOMIC DNA]</scope>
    <source>
        <strain evidence="8">H4-8 / FGSC 9210</strain>
    </source>
</reference>
<dbReference type="VEuPathDB" id="FungiDB:SCHCODRAFT_01078873"/>
<dbReference type="RefSeq" id="XP_003037271.1">
    <property type="nucleotide sequence ID" value="XM_003037225.1"/>
</dbReference>
<evidence type="ECO:0000313" key="8">
    <source>
        <dbReference type="Proteomes" id="UP000007431"/>
    </source>
</evidence>
<dbReference type="OMA" id="HELDDCE"/>
<dbReference type="EMBL" id="GL377302">
    <property type="protein sequence ID" value="EFJ02369.1"/>
    <property type="molecule type" value="Genomic_DNA"/>
</dbReference>
<dbReference type="STRING" id="578458.D8PPT1"/>
<dbReference type="Pfam" id="PF04082">
    <property type="entry name" value="Fungal_trans"/>
    <property type="match status" value="1"/>
</dbReference>
<dbReference type="PANTHER" id="PTHR47338:SF29">
    <property type="entry name" value="ZN(2)-C6 FUNGAL-TYPE DOMAIN-CONTAINING PROTEIN"/>
    <property type="match status" value="1"/>
</dbReference>
<dbReference type="Gene3D" id="4.10.240.10">
    <property type="entry name" value="Zn(2)-C6 fungal-type DNA-binding domain"/>
    <property type="match status" value="1"/>
</dbReference>
<dbReference type="SMART" id="SM00066">
    <property type="entry name" value="GAL4"/>
    <property type="match status" value="1"/>
</dbReference>
<keyword evidence="5" id="KW-0539">Nucleus</keyword>
<dbReference type="InterPro" id="IPR001138">
    <property type="entry name" value="Zn2Cys6_DnaBD"/>
</dbReference>
<gene>
    <name evidence="7" type="ORF">SCHCODRAFT_103924</name>
</gene>
<dbReference type="Proteomes" id="UP000007431">
    <property type="component" value="Unassembled WGS sequence"/>
</dbReference>
<dbReference type="InParanoid" id="D8PPT1"/>
<dbReference type="PROSITE" id="PS50048">
    <property type="entry name" value="ZN2_CY6_FUNGAL_2"/>
    <property type="match status" value="1"/>
</dbReference>
<dbReference type="HOGENOM" id="CLU_022337_1_1_1"/>
<dbReference type="GO" id="GO:0000981">
    <property type="term" value="F:DNA-binding transcription factor activity, RNA polymerase II-specific"/>
    <property type="evidence" value="ECO:0007669"/>
    <property type="project" value="InterPro"/>
</dbReference>
<feature type="domain" description="Zn(2)-C6 fungal-type" evidence="6">
    <location>
        <begin position="11"/>
        <end position="44"/>
    </location>
</feature>
<keyword evidence="3" id="KW-0805">Transcription regulation</keyword>
<dbReference type="eggNOG" id="ENOG502T0ZT">
    <property type="taxonomic scope" value="Eukaryota"/>
</dbReference>
<keyword evidence="8" id="KW-1185">Reference proteome</keyword>
<dbReference type="SUPFAM" id="SSF57701">
    <property type="entry name" value="Zn2/Cys6 DNA-binding domain"/>
    <property type="match status" value="1"/>
</dbReference>
<evidence type="ECO:0000256" key="1">
    <source>
        <dbReference type="ARBA" id="ARBA00004123"/>
    </source>
</evidence>
<comment type="subcellular location">
    <subcellularLocation>
        <location evidence="1">Nucleus</location>
    </subcellularLocation>
</comment>